<feature type="domain" description="HTH gntR-type" evidence="6">
    <location>
        <begin position="27"/>
        <end position="95"/>
    </location>
</feature>
<keyword evidence="5" id="KW-0804">Transcription</keyword>
<accession>A0A841HUR0</accession>
<dbReference type="Gene3D" id="1.10.10.10">
    <property type="entry name" value="Winged helix-like DNA-binding domain superfamily/Winged helix DNA-binding domain"/>
    <property type="match status" value="1"/>
</dbReference>
<keyword evidence="2" id="KW-0663">Pyridoxal phosphate</keyword>
<keyword evidence="8" id="KW-1185">Reference proteome</keyword>
<reference evidence="7 8" key="1">
    <citation type="submission" date="2020-08" db="EMBL/GenBank/DDBJ databases">
        <title>Genomic Encyclopedia of Type Strains, Phase IV (KMG-IV): sequencing the most valuable type-strain genomes for metagenomic binning, comparative biology and taxonomic classification.</title>
        <authorList>
            <person name="Goeker M."/>
        </authorList>
    </citation>
    <scope>NUCLEOTIDE SEQUENCE [LARGE SCALE GENOMIC DNA]</scope>
    <source>
        <strain evidence="7 8">DSM 21458</strain>
    </source>
</reference>
<comment type="similarity">
    <text evidence="1">In the C-terminal section; belongs to the class-I pyridoxal-phosphate-dependent aminotransferase family.</text>
</comment>
<evidence type="ECO:0000313" key="7">
    <source>
        <dbReference type="EMBL" id="MBB6097201.1"/>
    </source>
</evidence>
<dbReference type="PANTHER" id="PTHR46577">
    <property type="entry name" value="HTH-TYPE TRANSCRIPTIONAL REGULATORY PROTEIN GABR"/>
    <property type="match status" value="1"/>
</dbReference>
<dbReference type="Proteomes" id="UP000569951">
    <property type="component" value="Unassembled WGS sequence"/>
</dbReference>
<dbReference type="Gene3D" id="3.40.640.10">
    <property type="entry name" value="Type I PLP-dependent aspartate aminotransferase-like (Major domain)"/>
    <property type="match status" value="1"/>
</dbReference>
<dbReference type="Pfam" id="PF00155">
    <property type="entry name" value="Aminotran_1_2"/>
    <property type="match status" value="1"/>
</dbReference>
<dbReference type="PRINTS" id="PR00035">
    <property type="entry name" value="HTHGNTR"/>
</dbReference>
<sequence>MALPHPLPEASRVVTLDAAAPDPSRREPLGRQIYRALCDMILSGHLSPGTRLPSTRQLAREWGVSRNTVVNAFEQLTAEGYLEGRVGDGSYVSRELPEGLMGAELRVRQDQGERRLSRRGAALAATPVSLPKPVGSLFSFRPGLPALDAFPFDVWARLEARRWRRPPRELLGYGDPLGWRPLREALRTYLHAARGVRCEPEQIVITAGSQQGLDLVARVLLDPGDPVWVEDPGYLGARAALLAAGARPVPVPVDAQGLRVSDGAARCPDARLAMVTPSHQFPLGATLSVARRLELLEWARHAGAWILEDDYDSEYRYRGRAVAALQGLDSGGRVLYLGTFSKVLLPGLRLGYLVVPPDLVEAFERARALQDRHPPGVVQAVTADFLNEGHFERHLRRTRELYAERQAALLAACQRHLPDRLRISATDAGMHLVGYLEDDLAATERAARAGVAVTPLSAYSLETAGSGLLLGYTALTPEQIEAGVRRLAAALT</sequence>
<dbReference type="InterPro" id="IPR051446">
    <property type="entry name" value="HTH_trans_reg/aminotransferase"/>
</dbReference>
<evidence type="ECO:0000259" key="6">
    <source>
        <dbReference type="PROSITE" id="PS50949"/>
    </source>
</evidence>
<dbReference type="PANTHER" id="PTHR46577:SF1">
    <property type="entry name" value="HTH-TYPE TRANSCRIPTIONAL REGULATORY PROTEIN GABR"/>
    <property type="match status" value="1"/>
</dbReference>
<dbReference type="PROSITE" id="PS50949">
    <property type="entry name" value="HTH_GNTR"/>
    <property type="match status" value="1"/>
</dbReference>
<dbReference type="InterPro" id="IPR000524">
    <property type="entry name" value="Tscrpt_reg_HTH_GntR"/>
</dbReference>
<name>A0A841HUR0_9DEIO</name>
<protein>
    <submittedName>
        <fullName evidence="7">GntR family transcriptional regulator/MocR family aminotransferase</fullName>
    </submittedName>
</protein>
<dbReference type="Pfam" id="PF00392">
    <property type="entry name" value="GntR"/>
    <property type="match status" value="1"/>
</dbReference>
<dbReference type="GO" id="GO:0008483">
    <property type="term" value="F:transaminase activity"/>
    <property type="evidence" value="ECO:0007669"/>
    <property type="project" value="UniProtKB-KW"/>
</dbReference>
<dbReference type="SUPFAM" id="SSF53383">
    <property type="entry name" value="PLP-dependent transferases"/>
    <property type="match status" value="1"/>
</dbReference>
<dbReference type="SMART" id="SM00345">
    <property type="entry name" value="HTH_GNTR"/>
    <property type="match status" value="1"/>
</dbReference>
<keyword evidence="3" id="KW-0805">Transcription regulation</keyword>
<gene>
    <name evidence="7" type="ORF">HNR42_000615</name>
</gene>
<dbReference type="CDD" id="cd07377">
    <property type="entry name" value="WHTH_GntR"/>
    <property type="match status" value="1"/>
</dbReference>
<evidence type="ECO:0000256" key="5">
    <source>
        <dbReference type="ARBA" id="ARBA00023163"/>
    </source>
</evidence>
<evidence type="ECO:0000313" key="8">
    <source>
        <dbReference type="Proteomes" id="UP000569951"/>
    </source>
</evidence>
<dbReference type="CDD" id="cd00609">
    <property type="entry name" value="AAT_like"/>
    <property type="match status" value="1"/>
</dbReference>
<dbReference type="InterPro" id="IPR004839">
    <property type="entry name" value="Aminotransferase_I/II_large"/>
</dbReference>
<dbReference type="AlphaFoldDB" id="A0A841HUR0"/>
<dbReference type="GO" id="GO:0030170">
    <property type="term" value="F:pyridoxal phosphate binding"/>
    <property type="evidence" value="ECO:0007669"/>
    <property type="project" value="InterPro"/>
</dbReference>
<evidence type="ECO:0000256" key="4">
    <source>
        <dbReference type="ARBA" id="ARBA00023125"/>
    </source>
</evidence>
<dbReference type="InterPro" id="IPR036390">
    <property type="entry name" value="WH_DNA-bd_sf"/>
</dbReference>
<keyword evidence="4" id="KW-0238">DNA-binding</keyword>
<comment type="caution">
    <text evidence="7">The sequence shown here is derived from an EMBL/GenBank/DDBJ whole genome shotgun (WGS) entry which is preliminary data.</text>
</comment>
<proteinExistence type="inferred from homology"/>
<dbReference type="InterPro" id="IPR015421">
    <property type="entry name" value="PyrdxlP-dep_Trfase_major"/>
</dbReference>
<dbReference type="GO" id="GO:0003700">
    <property type="term" value="F:DNA-binding transcription factor activity"/>
    <property type="evidence" value="ECO:0007669"/>
    <property type="project" value="InterPro"/>
</dbReference>
<evidence type="ECO:0000256" key="1">
    <source>
        <dbReference type="ARBA" id="ARBA00005384"/>
    </source>
</evidence>
<dbReference type="InterPro" id="IPR015424">
    <property type="entry name" value="PyrdxlP-dep_Trfase"/>
</dbReference>
<keyword evidence="7" id="KW-0032">Aminotransferase</keyword>
<evidence type="ECO:0000256" key="2">
    <source>
        <dbReference type="ARBA" id="ARBA00022898"/>
    </source>
</evidence>
<evidence type="ECO:0000256" key="3">
    <source>
        <dbReference type="ARBA" id="ARBA00023015"/>
    </source>
</evidence>
<dbReference type="RefSeq" id="WP_183984394.1">
    <property type="nucleotide sequence ID" value="NZ_JACHHG010000002.1"/>
</dbReference>
<keyword evidence="7" id="KW-0808">Transferase</keyword>
<dbReference type="InterPro" id="IPR036388">
    <property type="entry name" value="WH-like_DNA-bd_sf"/>
</dbReference>
<dbReference type="SUPFAM" id="SSF46785">
    <property type="entry name" value="Winged helix' DNA-binding domain"/>
    <property type="match status" value="1"/>
</dbReference>
<dbReference type="GO" id="GO:0003677">
    <property type="term" value="F:DNA binding"/>
    <property type="evidence" value="ECO:0007669"/>
    <property type="project" value="UniProtKB-KW"/>
</dbReference>
<organism evidence="7 8">
    <name type="scientific">Deinobacterium chartae</name>
    <dbReference type="NCBI Taxonomy" id="521158"/>
    <lineage>
        <taxon>Bacteria</taxon>
        <taxon>Thermotogati</taxon>
        <taxon>Deinococcota</taxon>
        <taxon>Deinococci</taxon>
        <taxon>Deinococcales</taxon>
        <taxon>Deinococcaceae</taxon>
        <taxon>Deinobacterium</taxon>
    </lineage>
</organism>
<dbReference type="EMBL" id="JACHHG010000002">
    <property type="protein sequence ID" value="MBB6097201.1"/>
    <property type="molecule type" value="Genomic_DNA"/>
</dbReference>